<keyword evidence="3" id="KW-1185">Reference proteome</keyword>
<dbReference type="PRINTS" id="PR00189">
    <property type="entry name" value="TRNSTHYRETIN"/>
</dbReference>
<evidence type="ECO:0000313" key="3">
    <source>
        <dbReference type="Proteomes" id="UP000624709"/>
    </source>
</evidence>
<evidence type="ECO:0000313" key="2">
    <source>
        <dbReference type="EMBL" id="GIE64442.1"/>
    </source>
</evidence>
<protein>
    <submittedName>
        <fullName evidence="2">5-hydroxyisourate hydrolase</fullName>
    </submittedName>
</protein>
<accession>A0ABQ4B192</accession>
<dbReference type="Pfam" id="PF00576">
    <property type="entry name" value="Transthyretin"/>
    <property type="match status" value="1"/>
</dbReference>
<dbReference type="PANTHER" id="PTHR10395:SF7">
    <property type="entry name" value="5-HYDROXYISOURATE HYDROLASE"/>
    <property type="match status" value="1"/>
</dbReference>
<dbReference type="SMART" id="SM00095">
    <property type="entry name" value="TR_THY"/>
    <property type="match status" value="1"/>
</dbReference>
<dbReference type="InterPro" id="IPR000895">
    <property type="entry name" value="Transthyretin/HIU_hydrolase"/>
</dbReference>
<organism evidence="2 3">
    <name type="scientific">Actinoplanes palleronii</name>
    <dbReference type="NCBI Taxonomy" id="113570"/>
    <lineage>
        <taxon>Bacteria</taxon>
        <taxon>Bacillati</taxon>
        <taxon>Actinomycetota</taxon>
        <taxon>Actinomycetes</taxon>
        <taxon>Micromonosporales</taxon>
        <taxon>Micromonosporaceae</taxon>
        <taxon>Actinoplanes</taxon>
    </lineage>
</organism>
<reference evidence="2 3" key="1">
    <citation type="submission" date="2021-01" db="EMBL/GenBank/DDBJ databases">
        <title>Whole genome shotgun sequence of Actinoplanes palleronii NBRC 14916.</title>
        <authorList>
            <person name="Komaki H."/>
            <person name="Tamura T."/>
        </authorList>
    </citation>
    <scope>NUCLEOTIDE SEQUENCE [LARGE SCALE GENOMIC DNA]</scope>
    <source>
        <strain evidence="2 3">NBRC 14916</strain>
    </source>
</reference>
<dbReference type="EMBL" id="BOMS01000009">
    <property type="protein sequence ID" value="GIE64442.1"/>
    <property type="molecule type" value="Genomic_DNA"/>
</dbReference>
<name>A0ABQ4B192_9ACTN</name>
<comment type="caution">
    <text evidence="2">The sequence shown here is derived from an EMBL/GenBank/DDBJ whole genome shotgun (WGS) entry which is preliminary data.</text>
</comment>
<keyword evidence="2" id="KW-0378">Hydrolase</keyword>
<dbReference type="InterPro" id="IPR036817">
    <property type="entry name" value="Transthyretin/HIU_hydrolase_sf"/>
</dbReference>
<proteinExistence type="predicted"/>
<sequence length="116" mass="12407">MVIGMSVSAQALDGVYGKPAAGVRARLEHGVDGRWQAVASAETDEAGGIAGFGTGRLTRGPYRIVFDSDRYFAGLGVSAAYPEITVVFRVLSELHACQIQVLMTPFSYSLYFGERA</sequence>
<dbReference type="InterPro" id="IPR023416">
    <property type="entry name" value="Transthyretin/HIU_hydrolase_d"/>
</dbReference>
<dbReference type="PANTHER" id="PTHR10395">
    <property type="entry name" value="URICASE AND TRANSTHYRETIN-RELATED"/>
    <property type="match status" value="1"/>
</dbReference>
<dbReference type="GO" id="GO:0016787">
    <property type="term" value="F:hydrolase activity"/>
    <property type="evidence" value="ECO:0007669"/>
    <property type="project" value="UniProtKB-KW"/>
</dbReference>
<feature type="domain" description="Transthyretin/hydroxyisourate hydrolase" evidence="1">
    <location>
        <begin position="5"/>
        <end position="116"/>
    </location>
</feature>
<dbReference type="Proteomes" id="UP000624709">
    <property type="component" value="Unassembled WGS sequence"/>
</dbReference>
<dbReference type="Gene3D" id="2.60.40.180">
    <property type="entry name" value="Transthyretin/hydroxyisourate hydrolase domain"/>
    <property type="match status" value="1"/>
</dbReference>
<gene>
    <name evidence="2" type="ORF">Apa02nite_005500</name>
</gene>
<dbReference type="SUPFAM" id="SSF49472">
    <property type="entry name" value="Transthyretin (synonym: prealbumin)"/>
    <property type="match status" value="1"/>
</dbReference>
<evidence type="ECO:0000259" key="1">
    <source>
        <dbReference type="SMART" id="SM00095"/>
    </source>
</evidence>